<dbReference type="PANTHER" id="PTHR43663">
    <property type="entry name" value="CHROMATE TRANSPORT PROTEIN-RELATED"/>
    <property type="match status" value="1"/>
</dbReference>
<dbReference type="PANTHER" id="PTHR43663:SF1">
    <property type="entry name" value="CHROMATE TRANSPORTER"/>
    <property type="match status" value="1"/>
</dbReference>
<evidence type="ECO:0000313" key="7">
    <source>
        <dbReference type="EMBL" id="BBU67789.1"/>
    </source>
</evidence>
<evidence type="ECO:0000256" key="5">
    <source>
        <dbReference type="ARBA" id="ARBA00022989"/>
    </source>
</evidence>
<reference evidence="8" key="1">
    <citation type="submission" date="2020-01" db="EMBL/GenBank/DDBJ databases">
        <title>Phosphoaccumulans saitamaens gen. nov., sp. nov., a polyphosphate accumulating bacterium isolated from surface river water.</title>
        <authorList>
            <person name="Watanabe K."/>
            <person name="Suda W."/>
        </authorList>
    </citation>
    <scope>NUCLEOTIDE SEQUENCE [LARGE SCALE GENOMIC DNA]</scope>
    <source>
        <strain evidence="8">ICHIAU1</strain>
    </source>
</reference>
<keyword evidence="5" id="KW-1133">Transmembrane helix</keyword>
<dbReference type="Proteomes" id="UP000463961">
    <property type="component" value="Chromosome"/>
</dbReference>
<sequence length="194" mass="20733">MAAKNSPAPSTNIGLHQIFWQFLVVGAISFGGGIVAYLKELLVTRDHWVDSDEFIVMLSISQTMPGLNSVNIAILMGDRLRGALGAWVAAIGLLLPGALIVLAIGFLYGANSDHPMANHVLGGIAAAAAALLTTVTWNLGERTFKKRKSLVLLVLTFVLMSIVKWPLYLVLGIVLPLGLFIYRPSASRQSGAPQ</sequence>
<protein>
    <submittedName>
        <fullName evidence="7">Uncharacterized protein</fullName>
    </submittedName>
</protein>
<evidence type="ECO:0000256" key="2">
    <source>
        <dbReference type="ARBA" id="ARBA00005262"/>
    </source>
</evidence>
<keyword evidence="6" id="KW-0472">Membrane</keyword>
<name>A0A679I6T4_9RHOO</name>
<comment type="similarity">
    <text evidence="2">Belongs to the chromate ion transporter (CHR) (TC 2.A.51) family.</text>
</comment>
<dbReference type="OrthoDB" id="8596378at2"/>
<proteinExistence type="inferred from homology"/>
<dbReference type="RefSeq" id="WP_162049238.1">
    <property type="nucleotide sequence ID" value="NZ_AP019011.1"/>
</dbReference>
<organism evidence="7 8">
    <name type="scientific">Fluviibacter phosphoraccumulans</name>
    <dbReference type="NCBI Taxonomy" id="1751046"/>
    <lineage>
        <taxon>Bacteria</taxon>
        <taxon>Pseudomonadati</taxon>
        <taxon>Pseudomonadota</taxon>
        <taxon>Betaproteobacteria</taxon>
        <taxon>Rhodocyclales</taxon>
        <taxon>Fluviibacteraceae</taxon>
        <taxon>Fluviibacter</taxon>
    </lineage>
</organism>
<dbReference type="AlphaFoldDB" id="A0A679I6T4"/>
<evidence type="ECO:0000256" key="6">
    <source>
        <dbReference type="ARBA" id="ARBA00023136"/>
    </source>
</evidence>
<dbReference type="GO" id="GO:0005886">
    <property type="term" value="C:plasma membrane"/>
    <property type="evidence" value="ECO:0007669"/>
    <property type="project" value="UniProtKB-SubCell"/>
</dbReference>
<gene>
    <name evidence="7" type="ORF">ICHIAU1_00720</name>
</gene>
<keyword evidence="3" id="KW-1003">Cell membrane</keyword>
<dbReference type="InterPro" id="IPR052518">
    <property type="entry name" value="CHR_Transporter"/>
</dbReference>
<evidence type="ECO:0000313" key="8">
    <source>
        <dbReference type="Proteomes" id="UP000463961"/>
    </source>
</evidence>
<comment type="subcellular location">
    <subcellularLocation>
        <location evidence="1">Cell membrane</location>
        <topology evidence="1">Multi-pass membrane protein</topology>
    </subcellularLocation>
</comment>
<evidence type="ECO:0000256" key="3">
    <source>
        <dbReference type="ARBA" id="ARBA00022475"/>
    </source>
</evidence>
<keyword evidence="8" id="KW-1185">Reference proteome</keyword>
<dbReference type="GO" id="GO:0015109">
    <property type="term" value="F:chromate transmembrane transporter activity"/>
    <property type="evidence" value="ECO:0007669"/>
    <property type="project" value="InterPro"/>
</dbReference>
<accession>A0A679I6T4</accession>
<keyword evidence="4" id="KW-0812">Transmembrane</keyword>
<dbReference type="InterPro" id="IPR003370">
    <property type="entry name" value="Chromate_transpt"/>
</dbReference>
<evidence type="ECO:0000256" key="4">
    <source>
        <dbReference type="ARBA" id="ARBA00022692"/>
    </source>
</evidence>
<evidence type="ECO:0000256" key="1">
    <source>
        <dbReference type="ARBA" id="ARBA00004651"/>
    </source>
</evidence>
<dbReference type="EMBL" id="AP022345">
    <property type="protein sequence ID" value="BBU67789.1"/>
    <property type="molecule type" value="Genomic_DNA"/>
</dbReference>
<dbReference type="Pfam" id="PF02417">
    <property type="entry name" value="Chromate_transp"/>
    <property type="match status" value="1"/>
</dbReference>